<dbReference type="Gene3D" id="1.10.287.950">
    <property type="entry name" value="Methyl-accepting chemotaxis protein"/>
    <property type="match status" value="1"/>
</dbReference>
<feature type="transmembrane region" description="Helical" evidence="5">
    <location>
        <begin position="180"/>
        <end position="204"/>
    </location>
</feature>
<dbReference type="Proteomes" id="UP000448867">
    <property type="component" value="Unassembled WGS sequence"/>
</dbReference>
<keyword evidence="1 3" id="KW-0807">Transducer</keyword>
<proteinExistence type="inferred from homology"/>
<comment type="caution">
    <text evidence="7">The sequence shown here is derived from an EMBL/GenBank/DDBJ whole genome shotgun (WGS) entry which is preliminary data.</text>
</comment>
<keyword evidence="8" id="KW-1185">Reference proteome</keyword>
<organism evidence="7 8">
    <name type="scientific">Metabacillus lacus</name>
    <dbReference type="NCBI Taxonomy" id="1983721"/>
    <lineage>
        <taxon>Bacteria</taxon>
        <taxon>Bacillati</taxon>
        <taxon>Bacillota</taxon>
        <taxon>Bacilli</taxon>
        <taxon>Bacillales</taxon>
        <taxon>Bacillaceae</taxon>
        <taxon>Metabacillus</taxon>
    </lineage>
</organism>
<dbReference type="PROSITE" id="PS50111">
    <property type="entry name" value="CHEMOTAXIS_TRANSDUC_2"/>
    <property type="match status" value="1"/>
</dbReference>
<feature type="coiled-coil region" evidence="4">
    <location>
        <begin position="319"/>
        <end position="353"/>
    </location>
</feature>
<dbReference type="EMBL" id="WKKI01000078">
    <property type="protein sequence ID" value="MRX74330.1"/>
    <property type="molecule type" value="Genomic_DNA"/>
</dbReference>
<dbReference type="PANTHER" id="PTHR32089">
    <property type="entry name" value="METHYL-ACCEPTING CHEMOTAXIS PROTEIN MCPB"/>
    <property type="match status" value="1"/>
</dbReference>
<dbReference type="PRINTS" id="PR00260">
    <property type="entry name" value="CHEMTRNSDUCR"/>
</dbReference>
<dbReference type="GO" id="GO:0016020">
    <property type="term" value="C:membrane"/>
    <property type="evidence" value="ECO:0007669"/>
    <property type="project" value="InterPro"/>
</dbReference>
<evidence type="ECO:0000256" key="4">
    <source>
        <dbReference type="SAM" id="Coils"/>
    </source>
</evidence>
<dbReference type="CDD" id="cd11386">
    <property type="entry name" value="MCP_signal"/>
    <property type="match status" value="1"/>
</dbReference>
<keyword evidence="5" id="KW-1133">Transmembrane helix</keyword>
<evidence type="ECO:0000313" key="8">
    <source>
        <dbReference type="Proteomes" id="UP000448867"/>
    </source>
</evidence>
<dbReference type="PANTHER" id="PTHR32089:SF112">
    <property type="entry name" value="LYSOZYME-LIKE PROTEIN-RELATED"/>
    <property type="match status" value="1"/>
</dbReference>
<feature type="domain" description="Methyl-accepting transducer" evidence="6">
    <location>
        <begin position="248"/>
        <end position="484"/>
    </location>
</feature>
<dbReference type="GO" id="GO:0007165">
    <property type="term" value="P:signal transduction"/>
    <property type="evidence" value="ECO:0007669"/>
    <property type="project" value="UniProtKB-KW"/>
</dbReference>
<evidence type="ECO:0000256" key="2">
    <source>
        <dbReference type="ARBA" id="ARBA00029447"/>
    </source>
</evidence>
<gene>
    <name evidence="7" type="ORF">GJU40_19610</name>
</gene>
<evidence type="ECO:0000259" key="6">
    <source>
        <dbReference type="PROSITE" id="PS50111"/>
    </source>
</evidence>
<evidence type="ECO:0000313" key="7">
    <source>
        <dbReference type="EMBL" id="MRX74330.1"/>
    </source>
</evidence>
<name>A0A7X2LZ69_9BACI</name>
<keyword evidence="5" id="KW-0472">Membrane</keyword>
<dbReference type="OrthoDB" id="2166737at2"/>
<dbReference type="SMART" id="SM00283">
    <property type="entry name" value="MA"/>
    <property type="match status" value="1"/>
</dbReference>
<dbReference type="InterPro" id="IPR004090">
    <property type="entry name" value="Chemotax_Me-accpt_rcpt"/>
</dbReference>
<accession>A0A7X2LZ69</accession>
<dbReference type="Pfam" id="PF00015">
    <property type="entry name" value="MCPsignal"/>
    <property type="match status" value="1"/>
</dbReference>
<protein>
    <recommendedName>
        <fullName evidence="6">Methyl-accepting transducer domain-containing protein</fullName>
    </recommendedName>
</protein>
<dbReference type="InterPro" id="IPR004089">
    <property type="entry name" value="MCPsignal_dom"/>
</dbReference>
<evidence type="ECO:0000256" key="5">
    <source>
        <dbReference type="SAM" id="Phobius"/>
    </source>
</evidence>
<dbReference type="GO" id="GO:0004888">
    <property type="term" value="F:transmembrane signaling receptor activity"/>
    <property type="evidence" value="ECO:0007669"/>
    <property type="project" value="InterPro"/>
</dbReference>
<dbReference type="SUPFAM" id="SSF58104">
    <property type="entry name" value="Methyl-accepting chemotaxis protein (MCP) signaling domain"/>
    <property type="match status" value="1"/>
</dbReference>
<feature type="transmembrane region" description="Helical" evidence="5">
    <location>
        <begin position="34"/>
        <end position="54"/>
    </location>
</feature>
<comment type="similarity">
    <text evidence="2">Belongs to the methyl-accepting chemotaxis (MCP) protein family.</text>
</comment>
<evidence type="ECO:0000256" key="3">
    <source>
        <dbReference type="PROSITE-ProRule" id="PRU00284"/>
    </source>
</evidence>
<dbReference type="AlphaFoldDB" id="A0A7X2LZ69"/>
<keyword evidence="5" id="KW-0812">Transmembrane</keyword>
<feature type="transmembrane region" description="Helical" evidence="5">
    <location>
        <begin position="105"/>
        <end position="124"/>
    </location>
</feature>
<feature type="transmembrane region" description="Helical" evidence="5">
    <location>
        <begin position="74"/>
        <end position="98"/>
    </location>
</feature>
<sequence>MKGRRRYTSCMKKSQLLSRLLGGMEKVSHLRGNTLLLLISAGVVFISIVVHGLHRFTGFLSDYKLIRGTEELSGFQPVLLNILFWIPIILVIAASIYYKKNKEHSWIPILITLTLTFASISIVAGGNGMVEYHFSIFMVLAFIAYFASVKLMALSTAIFTVQHLAGFFLVPELICGTSNYSFSLLMIHAVFLLLTSGATILLILHKERVESELEAQNAKMSSRNGELVFSLENMSENLLRISSDMKFSSSESNTASAQISASIADLNVNSEKQYSLMINRIQKAEGMEKQIRELNTHTSLVSESSNATAVHIVEGQERMKELYKQFSRVQENVAGLQQNISEFERKIAEVESFIGVINRISEQTNLLSLNASIEAARAGEAGKGFAVVAGEVRKLALQSDSSSKEIVEIVSSIQRETKQIQEKVSSSLKEVHTGNKIVSESQKAFLNISSSYDEVTSLLELYRDATRNLTSSNQEVQKAFELLLEDSQGTLAASQQIAASASGQSTAMEILMELSQLLHQHSQQIKVLVEDLRGKTESKEISASHTGV</sequence>
<keyword evidence="4" id="KW-0175">Coiled coil</keyword>
<reference evidence="7 8" key="1">
    <citation type="submission" date="2019-11" db="EMBL/GenBank/DDBJ databases">
        <title>Bacillus lacus genome.</title>
        <authorList>
            <person name="Allen C.J."/>
            <person name="Newman J.D."/>
        </authorList>
    </citation>
    <scope>NUCLEOTIDE SEQUENCE [LARGE SCALE GENOMIC DNA]</scope>
    <source>
        <strain evidence="7 8">KCTC 33946</strain>
    </source>
</reference>
<evidence type="ECO:0000256" key="1">
    <source>
        <dbReference type="ARBA" id="ARBA00023224"/>
    </source>
</evidence>
<dbReference type="GO" id="GO:0006935">
    <property type="term" value="P:chemotaxis"/>
    <property type="evidence" value="ECO:0007669"/>
    <property type="project" value="InterPro"/>
</dbReference>